<keyword evidence="9" id="KW-1185">Reference proteome</keyword>
<accession>A0ABW4I9Q8</accession>
<name>A0ABW4I9Q8_9SPHI</name>
<comment type="similarity">
    <text evidence="2">Belongs to the SusD family.</text>
</comment>
<dbReference type="PROSITE" id="PS51257">
    <property type="entry name" value="PROKAR_LIPOPROTEIN"/>
    <property type="match status" value="1"/>
</dbReference>
<keyword evidence="3" id="KW-0732">Signal</keyword>
<dbReference type="InterPro" id="IPR012944">
    <property type="entry name" value="SusD_RagB_dom"/>
</dbReference>
<feature type="domain" description="RagB/SusD" evidence="6">
    <location>
        <begin position="514"/>
        <end position="612"/>
    </location>
</feature>
<dbReference type="Pfam" id="PF07980">
    <property type="entry name" value="SusD_RagB"/>
    <property type="match status" value="2"/>
</dbReference>
<dbReference type="RefSeq" id="WP_379660698.1">
    <property type="nucleotide sequence ID" value="NZ_JBHUDG010000001.1"/>
</dbReference>
<sequence>MKRILVFALCTMVMTSCEKFLEVEPTDFLAPSTYYRTPQHLEYALNGVYDMLGSTKLYGAQLHSRHNMQAEEGFYYSTATANMTETYDFEATNGEVEKLWEYLYIGVSRANIVLANVDNNKAIDEDIRKRIKGEALFLRAYYYFLLVQTYGPVPLRLEPTNSPDDVDMAASSEQDIYEQIIADMEEAEGLVLPISQIGFGGRVSKSAVRGILARVCLNMAGHPVQDQSKYQKANYWLEKIILDVDNVHTLNPSYSDVFIKYAADEYDIKESIWEVEFFGNSSGAIQESGYVGSWIGVRNTATSNDIGYSFGRIRATAKHYKLYEDGDVRRDWNIAPFTYAANGSKTALNLSQPAHYYVRYAGKYRREFEKVFPKSTQLTPINFPLLRYSDVLLMYAEVQNELYGQPTSEAIDAITAVRKRAWSSGIKSVSITNGGTGYTTTNLPTVEFVGGGGSGAVAKVTVASGKISAITFDRDSETFLLKNGKNYSAIPVITISGGSGSGATATAQIYNTSDYELTPLQKTNTKEFRKLIIDERTRELCFEALRRPDLIRWGIFYTTMKDNLAIMETDLGSATTIWETSTYRNVLPKHVIYPIPSKELEVNRKLVQHYLWR</sequence>
<dbReference type="Pfam" id="PF14322">
    <property type="entry name" value="SusD-like_3"/>
    <property type="match status" value="1"/>
</dbReference>
<comment type="caution">
    <text evidence="8">The sequence shown here is derived from an EMBL/GenBank/DDBJ whole genome shotgun (WGS) entry which is preliminary data.</text>
</comment>
<feature type="domain" description="RagB/SusD" evidence="6">
    <location>
        <begin position="269"/>
        <end position="425"/>
    </location>
</feature>
<dbReference type="SUPFAM" id="SSF48452">
    <property type="entry name" value="TPR-like"/>
    <property type="match status" value="1"/>
</dbReference>
<dbReference type="CDD" id="cd08977">
    <property type="entry name" value="SusD"/>
    <property type="match status" value="1"/>
</dbReference>
<protein>
    <submittedName>
        <fullName evidence="8">RagB/SusD family nutrient uptake outer membrane protein</fullName>
    </submittedName>
</protein>
<dbReference type="Proteomes" id="UP001597118">
    <property type="component" value="Unassembled WGS sequence"/>
</dbReference>
<evidence type="ECO:0000256" key="5">
    <source>
        <dbReference type="ARBA" id="ARBA00023237"/>
    </source>
</evidence>
<evidence type="ECO:0000259" key="7">
    <source>
        <dbReference type="Pfam" id="PF14322"/>
    </source>
</evidence>
<dbReference type="Gene3D" id="1.25.40.390">
    <property type="match status" value="2"/>
</dbReference>
<gene>
    <name evidence="8" type="ORF">ACFSAH_00400</name>
</gene>
<evidence type="ECO:0000313" key="8">
    <source>
        <dbReference type="EMBL" id="MFD1628311.1"/>
    </source>
</evidence>
<comment type="subcellular location">
    <subcellularLocation>
        <location evidence="1">Cell outer membrane</location>
    </subcellularLocation>
</comment>
<evidence type="ECO:0000256" key="1">
    <source>
        <dbReference type="ARBA" id="ARBA00004442"/>
    </source>
</evidence>
<dbReference type="InterPro" id="IPR033985">
    <property type="entry name" value="SusD-like_N"/>
</dbReference>
<keyword evidence="4" id="KW-0472">Membrane</keyword>
<feature type="domain" description="SusD-like N-terminal" evidence="7">
    <location>
        <begin position="19"/>
        <end position="217"/>
    </location>
</feature>
<evidence type="ECO:0000313" key="9">
    <source>
        <dbReference type="Proteomes" id="UP001597118"/>
    </source>
</evidence>
<evidence type="ECO:0000259" key="6">
    <source>
        <dbReference type="Pfam" id="PF07980"/>
    </source>
</evidence>
<proteinExistence type="inferred from homology"/>
<reference evidence="9" key="1">
    <citation type="journal article" date="2019" name="Int. J. Syst. Evol. Microbiol.">
        <title>The Global Catalogue of Microorganisms (GCM) 10K type strain sequencing project: providing services to taxonomists for standard genome sequencing and annotation.</title>
        <authorList>
            <consortium name="The Broad Institute Genomics Platform"/>
            <consortium name="The Broad Institute Genome Sequencing Center for Infectious Disease"/>
            <person name="Wu L."/>
            <person name="Ma J."/>
        </authorList>
    </citation>
    <scope>NUCLEOTIDE SEQUENCE [LARGE SCALE GENOMIC DNA]</scope>
    <source>
        <strain evidence="9">CCUG 53762</strain>
    </source>
</reference>
<evidence type="ECO:0000256" key="4">
    <source>
        <dbReference type="ARBA" id="ARBA00023136"/>
    </source>
</evidence>
<organism evidence="8 9">
    <name type="scientific">Pseudopedobacter beijingensis</name>
    <dbReference type="NCBI Taxonomy" id="1207056"/>
    <lineage>
        <taxon>Bacteria</taxon>
        <taxon>Pseudomonadati</taxon>
        <taxon>Bacteroidota</taxon>
        <taxon>Sphingobacteriia</taxon>
        <taxon>Sphingobacteriales</taxon>
        <taxon>Sphingobacteriaceae</taxon>
        <taxon>Pseudopedobacter</taxon>
    </lineage>
</organism>
<keyword evidence="5" id="KW-0998">Cell outer membrane</keyword>
<evidence type="ECO:0000256" key="2">
    <source>
        <dbReference type="ARBA" id="ARBA00006275"/>
    </source>
</evidence>
<evidence type="ECO:0000256" key="3">
    <source>
        <dbReference type="ARBA" id="ARBA00022729"/>
    </source>
</evidence>
<dbReference type="InterPro" id="IPR011990">
    <property type="entry name" value="TPR-like_helical_dom_sf"/>
</dbReference>
<dbReference type="EMBL" id="JBHUDG010000001">
    <property type="protein sequence ID" value="MFD1628311.1"/>
    <property type="molecule type" value="Genomic_DNA"/>
</dbReference>